<protein>
    <submittedName>
        <fullName evidence="1">Uncharacterized protein</fullName>
    </submittedName>
</protein>
<keyword evidence="2" id="KW-1185">Reference proteome</keyword>
<name>A0AAP0HEY9_9MAGN</name>
<organism evidence="1 2">
    <name type="scientific">Stephania japonica</name>
    <dbReference type="NCBI Taxonomy" id="461633"/>
    <lineage>
        <taxon>Eukaryota</taxon>
        <taxon>Viridiplantae</taxon>
        <taxon>Streptophyta</taxon>
        <taxon>Embryophyta</taxon>
        <taxon>Tracheophyta</taxon>
        <taxon>Spermatophyta</taxon>
        <taxon>Magnoliopsida</taxon>
        <taxon>Ranunculales</taxon>
        <taxon>Menispermaceae</taxon>
        <taxon>Menispermoideae</taxon>
        <taxon>Cissampelideae</taxon>
        <taxon>Stephania</taxon>
    </lineage>
</organism>
<comment type="caution">
    <text evidence="1">The sequence shown here is derived from an EMBL/GenBank/DDBJ whole genome shotgun (WGS) entry which is preliminary data.</text>
</comment>
<evidence type="ECO:0000313" key="2">
    <source>
        <dbReference type="Proteomes" id="UP001417504"/>
    </source>
</evidence>
<accession>A0AAP0HEY9</accession>
<evidence type="ECO:0000313" key="1">
    <source>
        <dbReference type="EMBL" id="KAK9085948.1"/>
    </source>
</evidence>
<proteinExistence type="predicted"/>
<dbReference type="EMBL" id="JBBNAE010000011">
    <property type="protein sequence ID" value="KAK9085948.1"/>
    <property type="molecule type" value="Genomic_DNA"/>
</dbReference>
<dbReference type="AlphaFoldDB" id="A0AAP0HEY9"/>
<reference evidence="1 2" key="1">
    <citation type="submission" date="2024-01" db="EMBL/GenBank/DDBJ databases">
        <title>Genome assemblies of Stephania.</title>
        <authorList>
            <person name="Yang L."/>
        </authorList>
    </citation>
    <scope>NUCLEOTIDE SEQUENCE [LARGE SCALE GENOMIC DNA]</scope>
    <source>
        <strain evidence="1">QJT</strain>
        <tissue evidence="1">Leaf</tissue>
    </source>
</reference>
<sequence>MMQLAVNLFMGLNRCYKTKQLLGFLAPLILGSQGAAKKNVKEEHTRSILFIESKTKSRQAVTNTSGSHAREGNNF</sequence>
<dbReference type="Proteomes" id="UP001417504">
    <property type="component" value="Unassembled WGS sequence"/>
</dbReference>
<gene>
    <name evidence="1" type="ORF">Sjap_026359</name>
</gene>